<evidence type="ECO:0000259" key="10">
    <source>
        <dbReference type="PROSITE" id="PS51198"/>
    </source>
</evidence>
<dbReference type="GO" id="GO:0000725">
    <property type="term" value="P:recombinational repair"/>
    <property type="evidence" value="ECO:0007669"/>
    <property type="project" value="TreeGrafter"/>
</dbReference>
<dbReference type="GO" id="GO:0016887">
    <property type="term" value="F:ATP hydrolysis activity"/>
    <property type="evidence" value="ECO:0007669"/>
    <property type="project" value="RHEA"/>
</dbReference>
<evidence type="ECO:0000256" key="9">
    <source>
        <dbReference type="PROSITE-ProRule" id="PRU00560"/>
    </source>
</evidence>
<dbReference type="InterPro" id="IPR027417">
    <property type="entry name" value="P-loop_NTPase"/>
</dbReference>
<evidence type="ECO:0000313" key="11">
    <source>
        <dbReference type="EMBL" id="TQM73725.1"/>
    </source>
</evidence>
<dbReference type="InterPro" id="IPR014016">
    <property type="entry name" value="UvrD-like_ATP-bd"/>
</dbReference>
<keyword evidence="4 9" id="KW-0067">ATP-binding</keyword>
<dbReference type="SUPFAM" id="SSF52540">
    <property type="entry name" value="P-loop containing nucleoside triphosphate hydrolases"/>
    <property type="match status" value="1"/>
</dbReference>
<organism evidence="11 12">
    <name type="scientific">Thermopolyspora flexuosa</name>
    <dbReference type="NCBI Taxonomy" id="103836"/>
    <lineage>
        <taxon>Bacteria</taxon>
        <taxon>Bacillati</taxon>
        <taxon>Actinomycetota</taxon>
        <taxon>Actinomycetes</taxon>
        <taxon>Streptosporangiales</taxon>
        <taxon>Streptosporangiaceae</taxon>
        <taxon>Thermopolyspora</taxon>
    </lineage>
</organism>
<dbReference type="GO" id="GO:0005829">
    <property type="term" value="C:cytosol"/>
    <property type="evidence" value="ECO:0007669"/>
    <property type="project" value="TreeGrafter"/>
</dbReference>
<dbReference type="GO" id="GO:0003677">
    <property type="term" value="F:DNA binding"/>
    <property type="evidence" value="ECO:0007669"/>
    <property type="project" value="InterPro"/>
</dbReference>
<evidence type="ECO:0000256" key="6">
    <source>
        <dbReference type="ARBA" id="ARBA00034617"/>
    </source>
</evidence>
<dbReference type="PANTHER" id="PTHR11070">
    <property type="entry name" value="UVRD / RECB / PCRA DNA HELICASE FAMILY MEMBER"/>
    <property type="match status" value="1"/>
</dbReference>
<evidence type="ECO:0000256" key="8">
    <source>
        <dbReference type="ARBA" id="ARBA00048988"/>
    </source>
</evidence>
<evidence type="ECO:0000256" key="5">
    <source>
        <dbReference type="ARBA" id="ARBA00023235"/>
    </source>
</evidence>
<gene>
    <name evidence="11" type="ORF">FHX40_0378</name>
</gene>
<dbReference type="PANTHER" id="PTHR11070:SF45">
    <property type="entry name" value="DNA 3'-5' HELICASE"/>
    <property type="match status" value="1"/>
</dbReference>
<dbReference type="OrthoDB" id="3196525at2"/>
<keyword evidence="12" id="KW-1185">Reference proteome</keyword>
<dbReference type="PROSITE" id="PS51198">
    <property type="entry name" value="UVRD_HELICASE_ATP_BIND"/>
    <property type="match status" value="1"/>
</dbReference>
<proteinExistence type="predicted"/>
<name>A0A543IT18_9ACTN</name>
<comment type="catalytic activity">
    <reaction evidence="8">
        <text>ATP + H2O = ADP + phosphate + H(+)</text>
        <dbReference type="Rhea" id="RHEA:13065"/>
        <dbReference type="ChEBI" id="CHEBI:15377"/>
        <dbReference type="ChEBI" id="CHEBI:15378"/>
        <dbReference type="ChEBI" id="CHEBI:30616"/>
        <dbReference type="ChEBI" id="CHEBI:43474"/>
        <dbReference type="ChEBI" id="CHEBI:456216"/>
        <dbReference type="EC" id="5.6.2.4"/>
    </reaction>
</comment>
<evidence type="ECO:0000313" key="12">
    <source>
        <dbReference type="Proteomes" id="UP000319213"/>
    </source>
</evidence>
<accession>A0A543IT18</accession>
<keyword evidence="3 9" id="KW-0347">Helicase</keyword>
<evidence type="ECO:0000256" key="3">
    <source>
        <dbReference type="ARBA" id="ARBA00022806"/>
    </source>
</evidence>
<feature type="binding site" evidence="9">
    <location>
        <begin position="259"/>
        <end position="266"/>
    </location>
    <ligand>
        <name>ATP</name>
        <dbReference type="ChEBI" id="CHEBI:30616"/>
    </ligand>
</feature>
<dbReference type="EC" id="5.6.2.4" evidence="7"/>
<evidence type="ECO:0000256" key="4">
    <source>
        <dbReference type="ARBA" id="ARBA00022840"/>
    </source>
</evidence>
<dbReference type="GO" id="GO:0005524">
    <property type="term" value="F:ATP binding"/>
    <property type="evidence" value="ECO:0007669"/>
    <property type="project" value="UniProtKB-UniRule"/>
</dbReference>
<evidence type="ECO:0000256" key="7">
    <source>
        <dbReference type="ARBA" id="ARBA00034808"/>
    </source>
</evidence>
<dbReference type="Pfam" id="PF13361">
    <property type="entry name" value="UvrD_C"/>
    <property type="match status" value="1"/>
</dbReference>
<evidence type="ECO:0000256" key="1">
    <source>
        <dbReference type="ARBA" id="ARBA00022741"/>
    </source>
</evidence>
<comment type="caution">
    <text evidence="11">The sequence shown here is derived from an EMBL/GenBank/DDBJ whole genome shotgun (WGS) entry which is preliminary data.</text>
</comment>
<evidence type="ECO:0000256" key="2">
    <source>
        <dbReference type="ARBA" id="ARBA00022801"/>
    </source>
</evidence>
<sequence length="688" mass="74661">MPRLAISPEFPRELNGLAWPARKDVLAAVRRFLAGAPDAPVPERVRHARDRRVVTLRLADGLRAVALRVGDLYWFITVLPDEQAWTYARRHRYTVNSAIGVVESWDAEALDEIEPALRRAAAATDRRLLAHVCDGDLLHLGIDLRLLRLVRLMSTESHLAAAEPLLPESQYAPLAVLAQGGSMAAAWRALDARRAVPAGDIDPDDFVAALARSPDQAAFAGPATLERILTRPAWCTFLDPPQHRLAHGDGYPEPVLVTGGAGTGKTLVALHRAAHLARRAEGTVLFVTLSQGLAADLSARLDLLIDDEEARRRVEVVNIDRLAHRIVADAEGRPPKLAQPGELAELWRQAAAAVGCGRGPAFLAREWEQVVLAQNLRGLDEYLAAPRVGRGVELGPDERRTVWACIEEFQARLAATGRRTLLQLAAEASLVLGRSTGDLLEAGGRRREPYRYLIVDEAQDLHPAQWRLLRAAVPPGPDDVFVVGDPHQRMFDTHVSLDDVGIPARRAHLSTCYRVPREILTWAVRLRGGGPADGLVAGSTGFDGLRAIRGGERPVVRGYVSLEAELAGLVAQVRQWLAEGAAPEDVAVAARSPELVRAARAALREAGVDVKVTSLHGMKGLELTRVAVIGVADGVVPAPEALTPAEEDAAARAHDMQRERGLLYTACTRTREVLYVSYTGRASPFLPP</sequence>
<protein>
    <recommendedName>
        <fullName evidence="7">DNA 3'-5' helicase</fullName>
        <ecNumber evidence="7">5.6.2.4</ecNumber>
    </recommendedName>
</protein>
<keyword evidence="1 9" id="KW-0547">Nucleotide-binding</keyword>
<dbReference type="EMBL" id="VFPQ01000001">
    <property type="protein sequence ID" value="TQM73725.1"/>
    <property type="molecule type" value="Genomic_DNA"/>
</dbReference>
<dbReference type="InterPro" id="IPR014017">
    <property type="entry name" value="DNA_helicase_UvrD-like_C"/>
</dbReference>
<reference evidence="11 12" key="1">
    <citation type="submission" date="2019-06" db="EMBL/GenBank/DDBJ databases">
        <title>Sequencing the genomes of 1000 actinobacteria strains.</title>
        <authorList>
            <person name="Klenk H.-P."/>
        </authorList>
    </citation>
    <scope>NUCLEOTIDE SEQUENCE [LARGE SCALE GENOMIC DNA]</scope>
    <source>
        <strain evidence="11 12">DSM 43186</strain>
    </source>
</reference>
<keyword evidence="5" id="KW-0413">Isomerase</keyword>
<dbReference type="GO" id="GO:0043138">
    <property type="term" value="F:3'-5' DNA helicase activity"/>
    <property type="evidence" value="ECO:0007669"/>
    <property type="project" value="UniProtKB-EC"/>
</dbReference>
<dbReference type="Pfam" id="PF00580">
    <property type="entry name" value="UvrD-helicase"/>
    <property type="match status" value="1"/>
</dbReference>
<feature type="domain" description="UvrD-like helicase ATP-binding" evidence="10">
    <location>
        <begin position="238"/>
        <end position="527"/>
    </location>
</feature>
<dbReference type="InterPro" id="IPR000212">
    <property type="entry name" value="DNA_helicase_UvrD/REP"/>
</dbReference>
<keyword evidence="2 9" id="KW-0378">Hydrolase</keyword>
<dbReference type="Gene3D" id="3.40.50.300">
    <property type="entry name" value="P-loop containing nucleotide triphosphate hydrolases"/>
    <property type="match status" value="2"/>
</dbReference>
<dbReference type="AlphaFoldDB" id="A0A543IT18"/>
<comment type="catalytic activity">
    <reaction evidence="6">
        <text>Couples ATP hydrolysis with the unwinding of duplex DNA by translocating in the 3'-5' direction.</text>
        <dbReference type="EC" id="5.6.2.4"/>
    </reaction>
</comment>
<dbReference type="Proteomes" id="UP000319213">
    <property type="component" value="Unassembled WGS sequence"/>
</dbReference>